<evidence type="ECO:0000313" key="2">
    <source>
        <dbReference type="Proteomes" id="UP000198848"/>
    </source>
</evidence>
<organism evidence="1 2">
    <name type="scientific">Natronobacterium texcoconense</name>
    <dbReference type="NCBI Taxonomy" id="1095778"/>
    <lineage>
        <taxon>Archaea</taxon>
        <taxon>Methanobacteriati</taxon>
        <taxon>Methanobacteriota</taxon>
        <taxon>Stenosarchaea group</taxon>
        <taxon>Halobacteria</taxon>
        <taxon>Halobacteriales</taxon>
        <taxon>Natrialbaceae</taxon>
        <taxon>Natronobacterium</taxon>
    </lineage>
</organism>
<evidence type="ECO:0000313" key="1">
    <source>
        <dbReference type="EMBL" id="SDQ37316.1"/>
    </source>
</evidence>
<reference evidence="2" key="1">
    <citation type="submission" date="2016-10" db="EMBL/GenBank/DDBJ databases">
        <authorList>
            <person name="Varghese N."/>
            <person name="Submissions S."/>
        </authorList>
    </citation>
    <scope>NUCLEOTIDE SEQUENCE [LARGE SCALE GENOMIC DNA]</scope>
    <source>
        <strain evidence="2">DSM 24767</strain>
    </source>
</reference>
<keyword evidence="2" id="KW-1185">Reference proteome</keyword>
<name>A0A1H1ADL8_NATTX</name>
<proteinExistence type="predicted"/>
<dbReference type="EMBL" id="FNLC01000001">
    <property type="protein sequence ID" value="SDQ37316.1"/>
    <property type="molecule type" value="Genomic_DNA"/>
</dbReference>
<accession>A0A1H1ADL8</accession>
<dbReference type="AlphaFoldDB" id="A0A1H1ADL8"/>
<gene>
    <name evidence="1" type="ORF">SAMN04489842_0644</name>
</gene>
<dbReference type="STRING" id="1095778.SAMN04489842_0644"/>
<sequence>MCENHETGPMEVTQAGFPGCTAEINMCLYNLYKLHCSYLHIGKVYQRRLHWKCYEHEYH</sequence>
<protein>
    <submittedName>
        <fullName evidence="1">Uncharacterized protein</fullName>
    </submittedName>
</protein>
<dbReference type="Proteomes" id="UP000198848">
    <property type="component" value="Unassembled WGS sequence"/>
</dbReference>